<keyword evidence="6" id="KW-1185">Reference proteome</keyword>
<keyword evidence="3" id="KW-0547">Nucleotide-binding</keyword>
<reference evidence="5 6" key="1">
    <citation type="submission" date="2024-11" db="EMBL/GenBank/DDBJ databases">
        <title>Chromosome-level genome assembly of Eucalyptus globulus Labill. provides insights into its genome evolution.</title>
        <authorList>
            <person name="Li X."/>
        </authorList>
    </citation>
    <scope>NUCLEOTIDE SEQUENCE [LARGE SCALE GENOMIC DNA]</scope>
    <source>
        <strain evidence="5">CL2024</strain>
        <tissue evidence="5">Fresh tender leaves</tissue>
    </source>
</reference>
<dbReference type="Gene3D" id="1.10.510.10">
    <property type="entry name" value="Transferase(Phosphotransferase) domain 1"/>
    <property type="match status" value="1"/>
</dbReference>
<organism evidence="5 6">
    <name type="scientific">Eucalyptus globulus</name>
    <name type="common">Tasmanian blue gum</name>
    <dbReference type="NCBI Taxonomy" id="34317"/>
    <lineage>
        <taxon>Eukaryota</taxon>
        <taxon>Viridiplantae</taxon>
        <taxon>Streptophyta</taxon>
        <taxon>Embryophyta</taxon>
        <taxon>Tracheophyta</taxon>
        <taxon>Spermatophyta</taxon>
        <taxon>Magnoliopsida</taxon>
        <taxon>eudicotyledons</taxon>
        <taxon>Gunneridae</taxon>
        <taxon>Pentapetalae</taxon>
        <taxon>rosids</taxon>
        <taxon>malvids</taxon>
        <taxon>Myrtales</taxon>
        <taxon>Myrtaceae</taxon>
        <taxon>Myrtoideae</taxon>
        <taxon>Eucalypteae</taxon>
        <taxon>Eucalyptus</taxon>
    </lineage>
</organism>
<evidence type="ECO:0000256" key="2">
    <source>
        <dbReference type="ARBA" id="ARBA00022475"/>
    </source>
</evidence>
<dbReference type="GO" id="GO:0005524">
    <property type="term" value="F:ATP binding"/>
    <property type="evidence" value="ECO:0007669"/>
    <property type="project" value="UniProtKB-UniRule"/>
</dbReference>
<keyword evidence="2" id="KW-0472">Membrane</keyword>
<accession>A0ABD3JQH0</accession>
<feature type="binding site" evidence="3">
    <location>
        <position position="112"/>
    </location>
    <ligand>
        <name>ATP</name>
        <dbReference type="ChEBI" id="CHEBI:30616"/>
    </ligand>
</feature>
<dbReference type="Gene3D" id="3.30.200.20">
    <property type="entry name" value="Phosphorylase Kinase, domain 1"/>
    <property type="match status" value="1"/>
</dbReference>
<keyword evidence="3" id="KW-0067">ATP-binding</keyword>
<dbReference type="InterPro" id="IPR017441">
    <property type="entry name" value="Protein_kinase_ATP_BS"/>
</dbReference>
<dbReference type="PANTHER" id="PTHR45621">
    <property type="entry name" value="OS01G0588500 PROTEIN-RELATED"/>
    <property type="match status" value="1"/>
</dbReference>
<sequence>MGVCFGTPDFPTPSYAGHLKSGAKWKISTSSSSAASNSHDLLAARDKKAFGDGKIVADPSLTVFSFAELKAATENFTADALLGKGGFGRVYKGMLPGKQPYGIAETMMLPGKQARTIIAVKILNQNGTQGYREWLREIDFLGRLSYPNLAKLLGFCQEDENLALVYEFMPMGSLEKQLFRKGSADHLSWDVRLKIAVGAARGLAFLHNFERQIIFRDFKSSNILLDGSYTAKLTDFGLVRSGPSEGKSHVTTQFMGTFHYAAPEYRAIGRLCVKSDVYSFGIVLLEILTGLRAFDGRRPRGKANLVEWAGPFLSSKDKLWTIMDSRLRGKYNRNSAFQIAKLASKCVEETPRFRPSMTKVVKELESIEAASANRI</sequence>
<comment type="caution">
    <text evidence="5">The sequence shown here is derived from an EMBL/GenBank/DDBJ whole genome shotgun (WGS) entry which is preliminary data.</text>
</comment>
<evidence type="ECO:0000256" key="3">
    <source>
        <dbReference type="PROSITE-ProRule" id="PRU10141"/>
    </source>
</evidence>
<dbReference type="FunFam" id="1.10.510.10:FF:000095">
    <property type="entry name" value="protein STRUBBELIG-RECEPTOR FAMILY 8"/>
    <property type="match status" value="1"/>
</dbReference>
<dbReference type="PROSITE" id="PS50011">
    <property type="entry name" value="PROTEIN_KINASE_DOM"/>
    <property type="match status" value="1"/>
</dbReference>
<evidence type="ECO:0000313" key="6">
    <source>
        <dbReference type="Proteomes" id="UP001634007"/>
    </source>
</evidence>
<dbReference type="InterPro" id="IPR050823">
    <property type="entry name" value="Plant_Ser_Thr_Prot_Kinase"/>
</dbReference>
<dbReference type="EMBL" id="JBJKBG010000008">
    <property type="protein sequence ID" value="KAL3728061.1"/>
    <property type="molecule type" value="Genomic_DNA"/>
</dbReference>
<dbReference type="InterPro" id="IPR001245">
    <property type="entry name" value="Ser-Thr/Tyr_kinase_cat_dom"/>
</dbReference>
<dbReference type="CDD" id="cd14066">
    <property type="entry name" value="STKc_IRAK"/>
    <property type="match status" value="1"/>
</dbReference>
<dbReference type="Proteomes" id="UP001634007">
    <property type="component" value="Unassembled WGS sequence"/>
</dbReference>
<evidence type="ECO:0000256" key="1">
    <source>
        <dbReference type="ARBA" id="ARBA00004236"/>
    </source>
</evidence>
<protein>
    <recommendedName>
        <fullName evidence="4">Protein kinase domain-containing protein</fullName>
    </recommendedName>
</protein>
<name>A0ABD3JQH0_EUCGL</name>
<keyword evidence="2" id="KW-1003">Cell membrane</keyword>
<evidence type="ECO:0000313" key="5">
    <source>
        <dbReference type="EMBL" id="KAL3728061.1"/>
    </source>
</evidence>
<dbReference type="SUPFAM" id="SSF56112">
    <property type="entry name" value="Protein kinase-like (PK-like)"/>
    <property type="match status" value="1"/>
</dbReference>
<dbReference type="Pfam" id="PF07714">
    <property type="entry name" value="PK_Tyr_Ser-Thr"/>
    <property type="match status" value="1"/>
</dbReference>
<proteinExistence type="predicted"/>
<evidence type="ECO:0000259" key="4">
    <source>
        <dbReference type="PROSITE" id="PS50011"/>
    </source>
</evidence>
<feature type="domain" description="Protein kinase" evidence="4">
    <location>
        <begin position="76"/>
        <end position="367"/>
    </location>
</feature>
<dbReference type="GO" id="GO:0005886">
    <property type="term" value="C:plasma membrane"/>
    <property type="evidence" value="ECO:0007669"/>
    <property type="project" value="UniProtKB-SubCell"/>
</dbReference>
<comment type="subcellular location">
    <subcellularLocation>
        <location evidence="1">Cell membrane</location>
    </subcellularLocation>
</comment>
<dbReference type="PROSITE" id="PS00107">
    <property type="entry name" value="PROTEIN_KINASE_ATP"/>
    <property type="match status" value="1"/>
</dbReference>
<dbReference type="InterPro" id="IPR011009">
    <property type="entry name" value="Kinase-like_dom_sf"/>
</dbReference>
<dbReference type="InterPro" id="IPR000719">
    <property type="entry name" value="Prot_kinase_dom"/>
</dbReference>
<dbReference type="AlphaFoldDB" id="A0ABD3JQH0"/>
<gene>
    <name evidence="5" type="ORF">ACJRO7_032760</name>
</gene>